<dbReference type="AlphaFoldDB" id="A0A2W2BQU0"/>
<sequence>MPKDPKQVNPDLLRQEIEKGRMGDRALDRKPGETPDTGFSEEDEAIVWDDDQRQLVENQDMDEIEKAREKRPL</sequence>
<accession>A0A2W2BQU0</accession>
<feature type="compositionally biased region" description="Acidic residues" evidence="1">
    <location>
        <begin position="39"/>
        <end position="49"/>
    </location>
</feature>
<evidence type="ECO:0000256" key="1">
    <source>
        <dbReference type="SAM" id="MobiDB-lite"/>
    </source>
</evidence>
<dbReference type="Proteomes" id="UP000248795">
    <property type="component" value="Unassembled WGS sequence"/>
</dbReference>
<proteinExistence type="predicted"/>
<feature type="region of interest" description="Disordered" evidence="1">
    <location>
        <begin position="1"/>
        <end position="73"/>
    </location>
</feature>
<feature type="compositionally biased region" description="Basic and acidic residues" evidence="1">
    <location>
        <begin position="13"/>
        <end position="33"/>
    </location>
</feature>
<evidence type="ECO:0000313" key="3">
    <source>
        <dbReference type="Proteomes" id="UP000248795"/>
    </source>
</evidence>
<feature type="compositionally biased region" description="Basic and acidic residues" evidence="1">
    <location>
        <begin position="64"/>
        <end position="73"/>
    </location>
</feature>
<dbReference type="RefSeq" id="WP_111199563.1">
    <property type="nucleotide sequence ID" value="NZ_QKVK01000008.1"/>
</dbReference>
<comment type="caution">
    <text evidence="2">The sequence shown here is derived from an EMBL/GenBank/DDBJ whole genome shotgun (WGS) entry which is preliminary data.</text>
</comment>
<gene>
    <name evidence="2" type="ORF">DK847_16115</name>
</gene>
<keyword evidence="3" id="KW-1185">Reference proteome</keyword>
<evidence type="ECO:0000313" key="2">
    <source>
        <dbReference type="EMBL" id="PZF75756.1"/>
    </source>
</evidence>
<organism evidence="2 3">
    <name type="scientific">Aestuariivirga litoralis</name>
    <dbReference type="NCBI Taxonomy" id="2650924"/>
    <lineage>
        <taxon>Bacteria</taxon>
        <taxon>Pseudomonadati</taxon>
        <taxon>Pseudomonadota</taxon>
        <taxon>Alphaproteobacteria</taxon>
        <taxon>Hyphomicrobiales</taxon>
        <taxon>Aestuariivirgaceae</taxon>
        <taxon>Aestuariivirga</taxon>
    </lineage>
</organism>
<name>A0A2W2BQU0_9HYPH</name>
<dbReference type="EMBL" id="QKVK01000008">
    <property type="protein sequence ID" value="PZF75756.1"/>
    <property type="molecule type" value="Genomic_DNA"/>
</dbReference>
<protein>
    <submittedName>
        <fullName evidence="2">Uncharacterized protein</fullName>
    </submittedName>
</protein>
<reference evidence="3" key="1">
    <citation type="submission" date="2018-06" db="EMBL/GenBank/DDBJ databases">
        <title>Aestuariibacter litoralis strain KCTC 52945T.</title>
        <authorList>
            <person name="Li X."/>
            <person name="Salam N."/>
            <person name="Li J.-L."/>
            <person name="Chen Y.-M."/>
            <person name="Yang Z.-W."/>
            <person name="Zhang L.-Y."/>
            <person name="Han M.-X."/>
            <person name="Xiao M."/>
            <person name="Li W.-J."/>
        </authorList>
    </citation>
    <scope>NUCLEOTIDE SEQUENCE [LARGE SCALE GENOMIC DNA]</scope>
    <source>
        <strain evidence="3">KCTC 52945</strain>
    </source>
</reference>